<reference evidence="8" key="1">
    <citation type="submission" date="2021-02" db="EMBL/GenBank/DDBJ databases">
        <title>Genome sequence of Rhodospirillales sp. strain TMPK1 isolated from soil.</title>
        <authorList>
            <person name="Nakai R."/>
            <person name="Kusada H."/>
            <person name="Tamaki H."/>
        </authorList>
    </citation>
    <scope>NUCLEOTIDE SEQUENCE</scope>
    <source>
        <strain evidence="8">TMPK1</strain>
    </source>
</reference>
<dbReference type="InterPro" id="IPR010104">
    <property type="entry name" value="TonB_rcpt_bac"/>
</dbReference>
<dbReference type="Pfam" id="PF07715">
    <property type="entry name" value="Plug"/>
    <property type="match status" value="1"/>
</dbReference>
<dbReference type="Gene3D" id="2.170.130.10">
    <property type="entry name" value="TonB-dependent receptor, plug domain"/>
    <property type="match status" value="1"/>
</dbReference>
<feature type="domain" description="TonB-dependent receptor-like beta-barrel" evidence="6">
    <location>
        <begin position="447"/>
        <end position="900"/>
    </location>
</feature>
<dbReference type="InterPro" id="IPR012910">
    <property type="entry name" value="Plug_dom"/>
</dbReference>
<evidence type="ECO:0000313" key="9">
    <source>
        <dbReference type="Proteomes" id="UP000681075"/>
    </source>
</evidence>
<dbReference type="PANTHER" id="PTHR40980:SF3">
    <property type="entry name" value="TONB-DEPENDENT RECEPTOR-LIKE BETA-BARREL DOMAIN-CONTAINING PROTEIN"/>
    <property type="match status" value="1"/>
</dbReference>
<evidence type="ECO:0000256" key="2">
    <source>
        <dbReference type="ARBA" id="ARBA00023136"/>
    </source>
</evidence>
<evidence type="ECO:0000256" key="1">
    <source>
        <dbReference type="ARBA" id="ARBA00004442"/>
    </source>
</evidence>
<dbReference type="NCBIfam" id="TIGR01782">
    <property type="entry name" value="TonB-Xanth-Caul"/>
    <property type="match status" value="1"/>
</dbReference>
<dbReference type="Proteomes" id="UP000681075">
    <property type="component" value="Unassembled WGS sequence"/>
</dbReference>
<evidence type="ECO:0000256" key="3">
    <source>
        <dbReference type="ARBA" id="ARBA00023237"/>
    </source>
</evidence>
<evidence type="ECO:0000313" key="8">
    <source>
        <dbReference type="EMBL" id="GIL41162.1"/>
    </source>
</evidence>
<evidence type="ECO:0000256" key="4">
    <source>
        <dbReference type="RuleBase" id="RU003357"/>
    </source>
</evidence>
<keyword evidence="8" id="KW-0675">Receptor</keyword>
<comment type="similarity">
    <text evidence="4">Belongs to the TonB-dependent receptor family.</text>
</comment>
<keyword evidence="9" id="KW-1185">Reference proteome</keyword>
<evidence type="ECO:0000256" key="5">
    <source>
        <dbReference type="SAM" id="SignalP"/>
    </source>
</evidence>
<comment type="caution">
    <text evidence="8">The sequence shown here is derived from an EMBL/GenBank/DDBJ whole genome shotgun (WGS) entry which is preliminary data.</text>
</comment>
<keyword evidence="4" id="KW-0798">TonB box</keyword>
<feature type="signal peptide" evidence="5">
    <location>
        <begin position="1"/>
        <end position="28"/>
    </location>
</feature>
<dbReference type="AlphaFoldDB" id="A0A8S8XGU3"/>
<dbReference type="Gene3D" id="2.40.170.20">
    <property type="entry name" value="TonB-dependent receptor, beta-barrel domain"/>
    <property type="match status" value="1"/>
</dbReference>
<evidence type="ECO:0000259" key="6">
    <source>
        <dbReference type="Pfam" id="PF00593"/>
    </source>
</evidence>
<dbReference type="InterPro" id="IPR037066">
    <property type="entry name" value="Plug_dom_sf"/>
</dbReference>
<dbReference type="SUPFAM" id="SSF56935">
    <property type="entry name" value="Porins"/>
    <property type="match status" value="1"/>
</dbReference>
<dbReference type="RefSeq" id="WP_420244535.1">
    <property type="nucleotide sequence ID" value="NZ_BOPV01000001.1"/>
</dbReference>
<comment type="subcellular location">
    <subcellularLocation>
        <location evidence="1 4">Cell outer membrane</location>
    </subcellularLocation>
</comment>
<dbReference type="Pfam" id="PF00593">
    <property type="entry name" value="TonB_dep_Rec_b-barrel"/>
    <property type="match status" value="1"/>
</dbReference>
<feature type="domain" description="TonB-dependent receptor plug" evidence="7">
    <location>
        <begin position="51"/>
        <end position="161"/>
    </location>
</feature>
<dbReference type="GO" id="GO:0009279">
    <property type="term" value="C:cell outer membrane"/>
    <property type="evidence" value="ECO:0007669"/>
    <property type="project" value="UniProtKB-SubCell"/>
</dbReference>
<name>A0A8S8XGU3_9PROT</name>
<keyword evidence="3" id="KW-0998">Cell outer membrane</keyword>
<gene>
    <name evidence="8" type="primary">cirA</name>
    <name evidence="8" type="ORF">TMPK1_33990</name>
</gene>
<keyword evidence="5" id="KW-0732">Signal</keyword>
<dbReference type="PANTHER" id="PTHR40980">
    <property type="entry name" value="PLUG DOMAIN-CONTAINING PROTEIN"/>
    <property type="match status" value="1"/>
</dbReference>
<organism evidence="8 9">
    <name type="scientific">Roseiterribacter gracilis</name>
    <dbReference type="NCBI Taxonomy" id="2812848"/>
    <lineage>
        <taxon>Bacteria</taxon>
        <taxon>Pseudomonadati</taxon>
        <taxon>Pseudomonadota</taxon>
        <taxon>Alphaproteobacteria</taxon>
        <taxon>Rhodospirillales</taxon>
        <taxon>Roseiterribacteraceae</taxon>
        <taxon>Roseiterribacter</taxon>
    </lineage>
</organism>
<protein>
    <submittedName>
        <fullName evidence="8">TonB-dependent receptor</fullName>
    </submittedName>
</protein>
<sequence>MNLIQNSLKLALLGSVCAATLIAAPVQAQQAPEEIVVTGIRRSLQDAADSKRRATNFTDSVYAEDIGKFPDLNLAEALNRIPGVQLTRDTSGEGVQISVRGLGPSFTKILLNGSQVAVASDGTTDSGNSNREVDLDMFPTELFTKLEVSKTPTAHQLEGGVAGTVDMRNARAFDNPGMHANVVAQGQYNDSSGKYSPRGAMIVSNTWGEKFGALLGVAGANVHYRTDGFETIGYTTPTISCAGCNTSQGVGFSFATTVPANAGQGLTPGAPVNLVQTSGLSLQQLSNSLWPRLARNAILDGTRDRASAVLALEFRPTDRLQFTLDILGAKANRNFNRLDMNLAQRNSNFTVPIGVQVDANNVVTHATLANAQFFLEARPYSEDVDFFNVNPGGTWWVNDWLKIQGQVNYGLSHFHRVANSYLFNTPLNSGLAVTLDNPAGADFPIVTPNQSLDNPNLGWQWNSIRVQSVRRSTTTRGTHWDGTVGDENGDNIKVGVAYDDALRTIKAYDNGTAANTFGQSAVPNSSLSQFLISGPADGLLGLSGQNPGYTRFVQPNYGKLDAATNLKFFSDSAPFVLSSATNTPSGAIREKNLGGYAEINGVAKFFDRDIRMNAGVRAIRTQQSITGPISINGVISSQTLDTSYNAYLPSFNAAVDLWKNVVLRLAGSRTMTRPNPNQMLPGTTFSDPSAQVANQGNPNLAPYYSDNADIGLEYYTGGSGYLAVNFFHKAINGFTVNQQVTRPFSDLGIPLSSLAQIQQDALLGRQGVNTLISVNTQVNIGQTLYLNGLELTVNQPLDFITKGLGFTGNYTHIDQSSTGTAAVATGLAKYAYNIGAYYENYGVSLRVTYNYLNGRVTATAPQNNVNVPLRTDPYGQIDMSVNYTLPWMENIQLTFNGINLNNERIRNTFGYDNAAYSVYYPGRQFIFGVRGKF</sequence>
<keyword evidence="2 4" id="KW-0472">Membrane</keyword>
<dbReference type="InterPro" id="IPR000531">
    <property type="entry name" value="Beta-barrel_TonB"/>
</dbReference>
<evidence type="ECO:0000259" key="7">
    <source>
        <dbReference type="Pfam" id="PF07715"/>
    </source>
</evidence>
<dbReference type="InterPro" id="IPR036942">
    <property type="entry name" value="Beta-barrel_TonB_sf"/>
</dbReference>
<accession>A0A8S8XGU3</accession>
<proteinExistence type="inferred from homology"/>
<dbReference type="EMBL" id="BOPV01000001">
    <property type="protein sequence ID" value="GIL41162.1"/>
    <property type="molecule type" value="Genomic_DNA"/>
</dbReference>
<feature type="chain" id="PRO_5035755301" evidence="5">
    <location>
        <begin position="29"/>
        <end position="933"/>
    </location>
</feature>